<organism evidence="1 2">
    <name type="scientific">Entomophthora muscae</name>
    <dbReference type="NCBI Taxonomy" id="34485"/>
    <lineage>
        <taxon>Eukaryota</taxon>
        <taxon>Fungi</taxon>
        <taxon>Fungi incertae sedis</taxon>
        <taxon>Zoopagomycota</taxon>
        <taxon>Entomophthoromycotina</taxon>
        <taxon>Entomophthoromycetes</taxon>
        <taxon>Entomophthorales</taxon>
        <taxon>Entomophthoraceae</taxon>
        <taxon>Entomophthora</taxon>
    </lineage>
</organism>
<accession>A0ACC2U0G0</accession>
<reference evidence="1" key="1">
    <citation type="submission" date="2022-04" db="EMBL/GenBank/DDBJ databases">
        <title>Genome of the entomopathogenic fungus Entomophthora muscae.</title>
        <authorList>
            <person name="Elya C."/>
            <person name="Lovett B.R."/>
            <person name="Lee E."/>
            <person name="Macias A.M."/>
            <person name="Hajek A.E."/>
            <person name="De Bivort B.L."/>
            <person name="Kasson M.T."/>
            <person name="De Fine Licht H.H."/>
            <person name="Stajich J.E."/>
        </authorList>
    </citation>
    <scope>NUCLEOTIDE SEQUENCE</scope>
    <source>
        <strain evidence="1">Berkeley</strain>
    </source>
</reference>
<sequence>MNMCRFLFKHRGNINLQRFRTVHYLTRKYSSSLDEDFLPKQPVWSVQELLRSEPSESSQDSLSAEQFDKLLLLARLGKPLNPEDSNLLLNDLCQLNHFLLTLKKLPLDQVKPLAKIESPKFFQLSLKNMPDSQYICKTNSPNVTKHTKKSLQDLFVVPKNS</sequence>
<dbReference type="Proteomes" id="UP001165960">
    <property type="component" value="Unassembled WGS sequence"/>
</dbReference>
<evidence type="ECO:0000313" key="2">
    <source>
        <dbReference type="Proteomes" id="UP001165960"/>
    </source>
</evidence>
<gene>
    <name evidence="1" type="ORF">DSO57_1024409</name>
</gene>
<evidence type="ECO:0000313" key="1">
    <source>
        <dbReference type="EMBL" id="KAJ9080484.1"/>
    </source>
</evidence>
<name>A0ACC2U0G0_9FUNG</name>
<proteinExistence type="predicted"/>
<dbReference type="EMBL" id="QTSX02001552">
    <property type="protein sequence ID" value="KAJ9080484.1"/>
    <property type="molecule type" value="Genomic_DNA"/>
</dbReference>
<protein>
    <submittedName>
        <fullName evidence="1">Uncharacterized protein</fullName>
    </submittedName>
</protein>
<comment type="caution">
    <text evidence="1">The sequence shown here is derived from an EMBL/GenBank/DDBJ whole genome shotgun (WGS) entry which is preliminary data.</text>
</comment>
<keyword evidence="2" id="KW-1185">Reference proteome</keyword>